<dbReference type="GO" id="GO:0030245">
    <property type="term" value="P:cellulose catabolic process"/>
    <property type="evidence" value="ECO:0007669"/>
    <property type="project" value="UniProtKB-KW"/>
</dbReference>
<name>A0A7Y0L9Y5_9GAMM</name>
<evidence type="ECO:0000256" key="7">
    <source>
        <dbReference type="PROSITE-ProRule" id="PRU10060"/>
    </source>
</evidence>
<feature type="domain" description="Glycoside hydrolase family 9" evidence="10">
    <location>
        <begin position="119"/>
        <end position="559"/>
    </location>
</feature>
<evidence type="ECO:0000256" key="1">
    <source>
        <dbReference type="ARBA" id="ARBA00007072"/>
    </source>
</evidence>
<evidence type="ECO:0000256" key="5">
    <source>
        <dbReference type="ARBA" id="ARBA00023326"/>
    </source>
</evidence>
<feature type="active site" evidence="7">
    <location>
        <position position="546"/>
    </location>
</feature>
<protein>
    <recommendedName>
        <fullName evidence="8">Endoglucanase</fullName>
        <ecNumber evidence="8">3.2.1.4</ecNumber>
    </recommendedName>
</protein>
<keyword evidence="4 6" id="KW-0326">Glycosidase</keyword>
<dbReference type="InterPro" id="IPR012341">
    <property type="entry name" value="6hp_glycosidase-like_sf"/>
</dbReference>
<feature type="compositionally biased region" description="Low complexity" evidence="9">
    <location>
        <begin position="1"/>
        <end position="21"/>
    </location>
</feature>
<sequence>MLSACGNSSGSSTSEESTNNTAPTLKRASTIHTNQLSYLPIGEKIALIPNVSALTYTLTNKDDGNIVYKGTLSEAKVWQPAGSVTVKQAEFSSVQSTGSYLLTVAGVEPKEIDISFTPYAALHDAALKSYYYNRASSEITSEYGGQWARPLGHSDNQVTVHSSAASEERPAGTAITASKGWYDAGDFGKYVVNSGIATYTLMAAYQHYPAFYQNRELNIPESNDDVPDILNEIKWNLDWLQHMQDIDGGVYHKLTTLEWPGKEMPHEDQRERFVIGKSTAATLNFAATMAMASRVYSSQFKALSTQWLTASELAWQWANTNPAVVYVQPTDVKSGEYGDDHFNDEFAWAAAELYLATQNEEYLSAFEHHHGLLGISSWQHVPSLAVISLLREGGGLLPAALVEQLTQLLNSLAGDLLLQYQNSAYAIAMEQNDFVWGSNSVVLNKAMILMQAYHFSKDTYYRDASIGAISYLLGRNPTGYSFVTGFGSKTPVDPHHRASYSDNVNQPIPGMLVGGPQNGQQDECSYPSNQAALSYLDHWCSYSTNEVAINWNAPLVYVLAALLAE</sequence>
<gene>
    <name evidence="12" type="ORF">HII17_03830</name>
</gene>
<comment type="caution">
    <text evidence="12">The sequence shown here is derived from an EMBL/GenBank/DDBJ whole genome shotgun (WGS) entry which is preliminary data.</text>
</comment>
<dbReference type="Gene3D" id="1.50.10.10">
    <property type="match status" value="1"/>
</dbReference>
<accession>A0A7Y0L9Y5</accession>
<evidence type="ECO:0000256" key="6">
    <source>
        <dbReference type="PROSITE-ProRule" id="PRU10059"/>
    </source>
</evidence>
<dbReference type="InterPro" id="IPR018221">
    <property type="entry name" value="Glyco_hydro_9_His_AS"/>
</dbReference>
<dbReference type="PROSITE" id="PS00592">
    <property type="entry name" value="GH9_2"/>
    <property type="match status" value="1"/>
</dbReference>
<dbReference type="InterPro" id="IPR001701">
    <property type="entry name" value="Glyco_hydro_9"/>
</dbReference>
<dbReference type="InterPro" id="IPR004197">
    <property type="entry name" value="Cellulase_Ig-like"/>
</dbReference>
<dbReference type="AlphaFoldDB" id="A0A7Y0L9Y5"/>
<evidence type="ECO:0000313" key="13">
    <source>
        <dbReference type="Proteomes" id="UP000568664"/>
    </source>
</evidence>
<feature type="active site" evidence="7">
    <location>
        <position position="537"/>
    </location>
</feature>
<dbReference type="EMBL" id="JABBXH010000001">
    <property type="protein sequence ID" value="NMP30684.1"/>
    <property type="molecule type" value="Genomic_DNA"/>
</dbReference>
<dbReference type="Pfam" id="PF00759">
    <property type="entry name" value="Glyco_hydro_9"/>
    <property type="match status" value="1"/>
</dbReference>
<feature type="active site" evidence="6">
    <location>
        <position position="495"/>
    </location>
</feature>
<dbReference type="CDD" id="cd02850">
    <property type="entry name" value="E_set_Cellulase_N"/>
    <property type="match status" value="1"/>
</dbReference>
<dbReference type="EC" id="3.2.1.4" evidence="8"/>
<dbReference type="PANTHER" id="PTHR22298">
    <property type="entry name" value="ENDO-1,4-BETA-GLUCANASE"/>
    <property type="match status" value="1"/>
</dbReference>
<evidence type="ECO:0000313" key="12">
    <source>
        <dbReference type="EMBL" id="NMP30684.1"/>
    </source>
</evidence>
<evidence type="ECO:0000259" key="11">
    <source>
        <dbReference type="Pfam" id="PF02927"/>
    </source>
</evidence>
<keyword evidence="5 6" id="KW-0624">Polysaccharide degradation</keyword>
<keyword evidence="3 6" id="KW-0119">Carbohydrate metabolism</keyword>
<feature type="domain" description="Cellulase Ig-like" evidence="11">
    <location>
        <begin position="28"/>
        <end position="107"/>
    </location>
</feature>
<dbReference type="Gene3D" id="2.60.40.10">
    <property type="entry name" value="Immunoglobulins"/>
    <property type="match status" value="1"/>
</dbReference>
<dbReference type="InterPro" id="IPR014756">
    <property type="entry name" value="Ig_E-set"/>
</dbReference>
<dbReference type="SUPFAM" id="SSF81296">
    <property type="entry name" value="E set domains"/>
    <property type="match status" value="1"/>
</dbReference>
<dbReference type="InterPro" id="IPR033126">
    <property type="entry name" value="Glyco_hydro_9_Asp/Glu_AS"/>
</dbReference>
<evidence type="ECO:0000256" key="8">
    <source>
        <dbReference type="RuleBase" id="RU361166"/>
    </source>
</evidence>
<dbReference type="GO" id="GO:0008810">
    <property type="term" value="F:cellulase activity"/>
    <property type="evidence" value="ECO:0007669"/>
    <property type="project" value="UniProtKB-EC"/>
</dbReference>
<keyword evidence="8" id="KW-0136">Cellulose degradation</keyword>
<reference evidence="12 13" key="1">
    <citation type="submission" date="2020-04" db="EMBL/GenBank/DDBJ databases">
        <title>Thalassotalea sp. M1531, isolated from the surface of marine red alga.</title>
        <authorList>
            <person name="Pang L."/>
            <person name="Lu D.-C."/>
        </authorList>
    </citation>
    <scope>NUCLEOTIDE SEQUENCE [LARGE SCALE GENOMIC DNA]</scope>
    <source>
        <strain evidence="12 13">M1531</strain>
    </source>
</reference>
<keyword evidence="2 6" id="KW-0378">Hydrolase</keyword>
<evidence type="ECO:0000256" key="9">
    <source>
        <dbReference type="SAM" id="MobiDB-lite"/>
    </source>
</evidence>
<organism evidence="12 13">
    <name type="scientific">Thalassotalea algicola</name>
    <dbReference type="NCBI Taxonomy" id="2716224"/>
    <lineage>
        <taxon>Bacteria</taxon>
        <taxon>Pseudomonadati</taxon>
        <taxon>Pseudomonadota</taxon>
        <taxon>Gammaproteobacteria</taxon>
        <taxon>Alteromonadales</taxon>
        <taxon>Colwelliaceae</taxon>
        <taxon>Thalassotalea</taxon>
    </lineage>
</organism>
<evidence type="ECO:0000259" key="10">
    <source>
        <dbReference type="Pfam" id="PF00759"/>
    </source>
</evidence>
<comment type="catalytic activity">
    <reaction evidence="8">
        <text>Endohydrolysis of (1-&gt;4)-beta-D-glucosidic linkages in cellulose, lichenin and cereal beta-D-glucans.</text>
        <dbReference type="EC" id="3.2.1.4"/>
    </reaction>
</comment>
<dbReference type="SUPFAM" id="SSF48208">
    <property type="entry name" value="Six-hairpin glycosidases"/>
    <property type="match status" value="1"/>
</dbReference>
<dbReference type="Proteomes" id="UP000568664">
    <property type="component" value="Unassembled WGS sequence"/>
</dbReference>
<proteinExistence type="inferred from homology"/>
<comment type="similarity">
    <text evidence="1 6 8">Belongs to the glycosyl hydrolase 9 (cellulase E) family.</text>
</comment>
<keyword evidence="13" id="KW-1185">Reference proteome</keyword>
<evidence type="ECO:0000256" key="4">
    <source>
        <dbReference type="ARBA" id="ARBA00023295"/>
    </source>
</evidence>
<evidence type="ECO:0000256" key="2">
    <source>
        <dbReference type="ARBA" id="ARBA00022801"/>
    </source>
</evidence>
<dbReference type="InterPro" id="IPR008928">
    <property type="entry name" value="6-hairpin_glycosidase_sf"/>
</dbReference>
<evidence type="ECO:0000256" key="3">
    <source>
        <dbReference type="ARBA" id="ARBA00023277"/>
    </source>
</evidence>
<dbReference type="InterPro" id="IPR013783">
    <property type="entry name" value="Ig-like_fold"/>
</dbReference>
<dbReference type="PROSITE" id="PS00698">
    <property type="entry name" value="GH9_3"/>
    <property type="match status" value="1"/>
</dbReference>
<feature type="region of interest" description="Disordered" evidence="9">
    <location>
        <begin position="1"/>
        <end position="26"/>
    </location>
</feature>
<dbReference type="Pfam" id="PF02927">
    <property type="entry name" value="CelD_N"/>
    <property type="match status" value="1"/>
</dbReference>